<accession>A0ABY1QZR3</accession>
<reference evidence="2 3" key="1">
    <citation type="submission" date="2017-05" db="EMBL/GenBank/DDBJ databases">
        <authorList>
            <person name="Varghese N."/>
            <person name="Submissions S."/>
        </authorList>
    </citation>
    <scope>NUCLEOTIDE SEQUENCE [LARGE SCALE GENOMIC DNA]</scope>
    <source>
        <strain evidence="2 3">DSM 18015</strain>
    </source>
</reference>
<dbReference type="RefSeq" id="WP_283415942.1">
    <property type="nucleotide sequence ID" value="NZ_FXUO01000002.1"/>
</dbReference>
<dbReference type="Proteomes" id="UP001158050">
    <property type="component" value="Unassembled WGS sequence"/>
</dbReference>
<dbReference type="PROSITE" id="PS51257">
    <property type="entry name" value="PROKAR_LIPOPROTEIN"/>
    <property type="match status" value="1"/>
</dbReference>
<name>A0ABY1QZR3_9FLAO</name>
<protein>
    <submittedName>
        <fullName evidence="2">YD repeat-containing protein</fullName>
    </submittedName>
</protein>
<dbReference type="NCBIfam" id="TIGR01643">
    <property type="entry name" value="YD_repeat_2x"/>
    <property type="match status" value="1"/>
</dbReference>
<evidence type="ECO:0000313" key="2">
    <source>
        <dbReference type="EMBL" id="SMP90850.1"/>
    </source>
</evidence>
<dbReference type="EMBL" id="FXUO01000002">
    <property type="protein sequence ID" value="SMP90850.1"/>
    <property type="molecule type" value="Genomic_DNA"/>
</dbReference>
<evidence type="ECO:0000313" key="3">
    <source>
        <dbReference type="Proteomes" id="UP001158050"/>
    </source>
</evidence>
<organism evidence="2 3">
    <name type="scientific">Epilithonimonas pallida</name>
    <dbReference type="NCBI Taxonomy" id="373671"/>
    <lineage>
        <taxon>Bacteria</taxon>
        <taxon>Pseudomonadati</taxon>
        <taxon>Bacteroidota</taxon>
        <taxon>Flavobacteriia</taxon>
        <taxon>Flavobacteriales</taxon>
        <taxon>Weeksellaceae</taxon>
        <taxon>Chryseobacterium group</taxon>
        <taxon>Epilithonimonas</taxon>
    </lineage>
</organism>
<feature type="region of interest" description="Disordered" evidence="1">
    <location>
        <begin position="39"/>
        <end position="63"/>
    </location>
</feature>
<keyword evidence="3" id="KW-1185">Reference proteome</keyword>
<proteinExistence type="predicted"/>
<evidence type="ECO:0000256" key="1">
    <source>
        <dbReference type="SAM" id="MobiDB-lite"/>
    </source>
</evidence>
<comment type="caution">
    <text evidence="2">The sequence shown here is derived from an EMBL/GenBank/DDBJ whole genome shotgun (WGS) entry which is preliminary data.</text>
</comment>
<sequence length="279" mass="30937">MKNILYYIFGLFIIASCTPNQDENGDLLKGVDYETNTNNGGSGTTTRLLKQVKSHTKNEDTGEYEDENYTYNYSGTKLTSYTDASGEVTKFDYNSSNKISKMYNAGQTAVFTYAGTSLTKVVTEITGTAKITADYSYSGGKLSKIISVQDFTIPFPIKAYYETTYEFQGENMMKSVTKNGVYNPVTGDLEMSPEINTVSFTYDSKKSPYKLLPLEYYLCLIGIAPQGGNFLSANNSLKTTVANTGASAEVMSFSHTYDSKNYPVKSTSGEDFIEYKYQD</sequence>
<dbReference type="InterPro" id="IPR006530">
    <property type="entry name" value="YD"/>
</dbReference>
<gene>
    <name evidence="2" type="ORF">SAMN05421679_102458</name>
</gene>